<dbReference type="EMBL" id="DWWU01000027">
    <property type="protein sequence ID" value="HJC15452.1"/>
    <property type="molecule type" value="Genomic_DNA"/>
</dbReference>
<dbReference type="PANTHER" id="PTHR43386">
    <property type="entry name" value="OLIGOPEPTIDE TRANSPORT SYSTEM PERMEASE PROTEIN APPC"/>
    <property type="match status" value="1"/>
</dbReference>
<feature type="transmembrane region" description="Helical" evidence="10">
    <location>
        <begin position="216"/>
        <end position="236"/>
    </location>
</feature>
<dbReference type="InterPro" id="IPR035906">
    <property type="entry name" value="MetI-like_sf"/>
</dbReference>
<evidence type="ECO:0000256" key="9">
    <source>
        <dbReference type="ARBA" id="ARBA00024202"/>
    </source>
</evidence>
<evidence type="ECO:0000256" key="3">
    <source>
        <dbReference type="ARBA" id="ARBA00022475"/>
    </source>
</evidence>
<dbReference type="InterPro" id="IPR050366">
    <property type="entry name" value="BP-dependent_transpt_permease"/>
</dbReference>
<comment type="similarity">
    <text evidence="9">Belongs to the binding-protein-dependent transport system permease family. OppBC subfamily.</text>
</comment>
<organism evidence="12 13">
    <name type="scientific">Candidatus Fusicatenibacter intestinigallinarum</name>
    <dbReference type="NCBI Taxonomy" id="2838598"/>
    <lineage>
        <taxon>Bacteria</taxon>
        <taxon>Bacillati</taxon>
        <taxon>Bacillota</taxon>
        <taxon>Clostridia</taxon>
        <taxon>Lachnospirales</taxon>
        <taxon>Lachnospiraceae</taxon>
        <taxon>Fusicatenibacter</taxon>
    </lineage>
</organism>
<evidence type="ECO:0000256" key="5">
    <source>
        <dbReference type="ARBA" id="ARBA00022856"/>
    </source>
</evidence>
<keyword evidence="2 10" id="KW-0813">Transport</keyword>
<feature type="domain" description="ABC transmembrane type-1" evidence="11">
    <location>
        <begin position="103"/>
        <end position="292"/>
    </location>
</feature>
<evidence type="ECO:0000313" key="12">
    <source>
        <dbReference type="EMBL" id="HJC15452.1"/>
    </source>
</evidence>
<name>A0A9D2NAR0_9FIRM</name>
<keyword evidence="6" id="KW-0653">Protein transport</keyword>
<dbReference type="PROSITE" id="PS50928">
    <property type="entry name" value="ABC_TM1"/>
    <property type="match status" value="1"/>
</dbReference>
<comment type="subcellular location">
    <subcellularLocation>
        <location evidence="1 10">Cell membrane</location>
        <topology evidence="1 10">Multi-pass membrane protein</topology>
    </subcellularLocation>
</comment>
<sequence>MAELTKERFKKVASDRFDKDVISRPTISYWGDAWRRLKKNPVAMFSLGLLIFCIIMTIIGPYIRGLDFISVNGVKKNLGPSSEFWFGSDSLGRDLFSRVWMGARVSIIVALVCTAIQIVVGCIYGGIMAYYGGIVDEVMMRILEIITSMPSLLITLLVMMVLEKSVGALVFAMCVTAWCGTARQIRGQIMQLRESEYVMAAECLGASPMRIIVKHMIPNTLSILILNVASSIPSYIFTEASLSFLGMGLDSNSISLGVLISNGRATMDLYPYQLFFPALVLCIIVLAFNLLGDGLRDALDPRLRQ</sequence>
<evidence type="ECO:0000313" key="13">
    <source>
        <dbReference type="Proteomes" id="UP000823849"/>
    </source>
</evidence>
<dbReference type="InterPro" id="IPR025966">
    <property type="entry name" value="OppC_N"/>
</dbReference>
<feature type="transmembrane region" description="Helical" evidence="10">
    <location>
        <begin position="168"/>
        <end position="185"/>
    </location>
</feature>
<dbReference type="CDD" id="cd06261">
    <property type="entry name" value="TM_PBP2"/>
    <property type="match status" value="1"/>
</dbReference>
<evidence type="ECO:0000256" key="1">
    <source>
        <dbReference type="ARBA" id="ARBA00004651"/>
    </source>
</evidence>
<dbReference type="Pfam" id="PF12911">
    <property type="entry name" value="OppC_N"/>
    <property type="match status" value="1"/>
</dbReference>
<proteinExistence type="inferred from homology"/>
<dbReference type="Gene3D" id="1.10.3720.10">
    <property type="entry name" value="MetI-like"/>
    <property type="match status" value="1"/>
</dbReference>
<keyword evidence="8 10" id="KW-0472">Membrane</keyword>
<evidence type="ECO:0000256" key="10">
    <source>
        <dbReference type="RuleBase" id="RU363032"/>
    </source>
</evidence>
<dbReference type="Pfam" id="PF00528">
    <property type="entry name" value="BPD_transp_1"/>
    <property type="match status" value="1"/>
</dbReference>
<dbReference type="AlphaFoldDB" id="A0A9D2NAR0"/>
<accession>A0A9D2NAR0</accession>
<dbReference type="GO" id="GO:0005886">
    <property type="term" value="C:plasma membrane"/>
    <property type="evidence" value="ECO:0007669"/>
    <property type="project" value="UniProtKB-SubCell"/>
</dbReference>
<evidence type="ECO:0000256" key="2">
    <source>
        <dbReference type="ARBA" id="ARBA00022448"/>
    </source>
</evidence>
<dbReference type="SUPFAM" id="SSF161098">
    <property type="entry name" value="MetI-like"/>
    <property type="match status" value="1"/>
</dbReference>
<dbReference type="PANTHER" id="PTHR43386:SF24">
    <property type="entry name" value="OLIGOPEPTIDE TRANSPORT SYSTEM PERMEASE PROTEIN AMID"/>
    <property type="match status" value="1"/>
</dbReference>
<feature type="transmembrane region" description="Helical" evidence="10">
    <location>
        <begin position="142"/>
        <end position="162"/>
    </location>
</feature>
<keyword evidence="4 10" id="KW-0812">Transmembrane</keyword>
<reference evidence="12" key="1">
    <citation type="journal article" date="2021" name="PeerJ">
        <title>Extensive microbial diversity within the chicken gut microbiome revealed by metagenomics and culture.</title>
        <authorList>
            <person name="Gilroy R."/>
            <person name="Ravi A."/>
            <person name="Getino M."/>
            <person name="Pursley I."/>
            <person name="Horton D.L."/>
            <person name="Alikhan N.F."/>
            <person name="Baker D."/>
            <person name="Gharbi K."/>
            <person name="Hall N."/>
            <person name="Watson M."/>
            <person name="Adriaenssens E.M."/>
            <person name="Foster-Nyarko E."/>
            <person name="Jarju S."/>
            <person name="Secka A."/>
            <person name="Antonio M."/>
            <person name="Oren A."/>
            <person name="Chaudhuri R.R."/>
            <person name="La Ragione R."/>
            <person name="Hildebrand F."/>
            <person name="Pallen M.J."/>
        </authorList>
    </citation>
    <scope>NUCLEOTIDE SEQUENCE</scope>
    <source>
        <strain evidence="12">CHK185-5351</strain>
    </source>
</reference>
<reference evidence="12" key="2">
    <citation type="submission" date="2021-04" db="EMBL/GenBank/DDBJ databases">
        <authorList>
            <person name="Gilroy R."/>
        </authorList>
    </citation>
    <scope>NUCLEOTIDE SEQUENCE</scope>
    <source>
        <strain evidence="12">CHK185-5351</strain>
    </source>
</reference>
<keyword evidence="5" id="KW-0571">Peptide transport</keyword>
<feature type="transmembrane region" description="Helical" evidence="10">
    <location>
        <begin position="42"/>
        <end position="63"/>
    </location>
</feature>
<comment type="caution">
    <text evidence="12">The sequence shown here is derived from an EMBL/GenBank/DDBJ whole genome shotgun (WGS) entry which is preliminary data.</text>
</comment>
<dbReference type="GO" id="GO:0055085">
    <property type="term" value="P:transmembrane transport"/>
    <property type="evidence" value="ECO:0007669"/>
    <property type="project" value="InterPro"/>
</dbReference>
<keyword evidence="7 10" id="KW-1133">Transmembrane helix</keyword>
<dbReference type="InterPro" id="IPR000515">
    <property type="entry name" value="MetI-like"/>
</dbReference>
<dbReference type="GO" id="GO:0015833">
    <property type="term" value="P:peptide transport"/>
    <property type="evidence" value="ECO:0007669"/>
    <property type="project" value="UniProtKB-KW"/>
</dbReference>
<evidence type="ECO:0000256" key="8">
    <source>
        <dbReference type="ARBA" id="ARBA00023136"/>
    </source>
</evidence>
<evidence type="ECO:0000256" key="6">
    <source>
        <dbReference type="ARBA" id="ARBA00022927"/>
    </source>
</evidence>
<dbReference type="GO" id="GO:0015031">
    <property type="term" value="P:protein transport"/>
    <property type="evidence" value="ECO:0007669"/>
    <property type="project" value="UniProtKB-KW"/>
</dbReference>
<evidence type="ECO:0000256" key="7">
    <source>
        <dbReference type="ARBA" id="ARBA00022989"/>
    </source>
</evidence>
<protein>
    <submittedName>
        <fullName evidence="12">ABC transporter permease</fullName>
    </submittedName>
</protein>
<gene>
    <name evidence="12" type="ORF">H9705_06445</name>
</gene>
<feature type="transmembrane region" description="Helical" evidence="10">
    <location>
        <begin position="272"/>
        <end position="291"/>
    </location>
</feature>
<feature type="transmembrane region" description="Helical" evidence="10">
    <location>
        <begin position="105"/>
        <end position="130"/>
    </location>
</feature>
<evidence type="ECO:0000259" key="11">
    <source>
        <dbReference type="PROSITE" id="PS50928"/>
    </source>
</evidence>
<keyword evidence="3" id="KW-1003">Cell membrane</keyword>
<dbReference type="Proteomes" id="UP000823849">
    <property type="component" value="Unassembled WGS sequence"/>
</dbReference>
<evidence type="ECO:0000256" key="4">
    <source>
        <dbReference type="ARBA" id="ARBA00022692"/>
    </source>
</evidence>